<evidence type="ECO:0008006" key="3">
    <source>
        <dbReference type="Google" id="ProtNLM"/>
    </source>
</evidence>
<dbReference type="InterPro" id="IPR004158">
    <property type="entry name" value="DUF247_pln"/>
</dbReference>
<proteinExistence type="predicted"/>
<dbReference type="STRING" id="74649.A0A2P6QQ45"/>
<accession>A0A2P6QQ45</accession>
<dbReference type="PANTHER" id="PTHR31170">
    <property type="entry name" value="BNAC04G53230D PROTEIN"/>
    <property type="match status" value="1"/>
</dbReference>
<comment type="caution">
    <text evidence="1">The sequence shown here is derived from an EMBL/GenBank/DDBJ whole genome shotgun (WGS) entry which is preliminary data.</text>
</comment>
<dbReference type="EMBL" id="PDCK01000042">
    <property type="protein sequence ID" value="PRQ36302.1"/>
    <property type="molecule type" value="Genomic_DNA"/>
</dbReference>
<dbReference type="OMA" id="AKSCIFR"/>
<dbReference type="AlphaFoldDB" id="A0A2P6QQ45"/>
<keyword evidence="2" id="KW-1185">Reference proteome</keyword>
<gene>
    <name evidence="1" type="ORF">RchiOBHm_Chr4g0389931</name>
</gene>
<dbReference type="OrthoDB" id="10326606at2759"/>
<organism evidence="1 2">
    <name type="scientific">Rosa chinensis</name>
    <name type="common">China rose</name>
    <dbReference type="NCBI Taxonomy" id="74649"/>
    <lineage>
        <taxon>Eukaryota</taxon>
        <taxon>Viridiplantae</taxon>
        <taxon>Streptophyta</taxon>
        <taxon>Embryophyta</taxon>
        <taxon>Tracheophyta</taxon>
        <taxon>Spermatophyta</taxon>
        <taxon>Magnoliopsida</taxon>
        <taxon>eudicotyledons</taxon>
        <taxon>Gunneridae</taxon>
        <taxon>Pentapetalae</taxon>
        <taxon>rosids</taxon>
        <taxon>fabids</taxon>
        <taxon>Rosales</taxon>
        <taxon>Rosaceae</taxon>
        <taxon>Rosoideae</taxon>
        <taxon>Rosoideae incertae sedis</taxon>
        <taxon>Rosa</taxon>
    </lineage>
</organism>
<dbReference type="Gramene" id="PRQ36302">
    <property type="protein sequence ID" value="PRQ36302"/>
    <property type="gene ID" value="RchiOBHm_Chr4g0389931"/>
</dbReference>
<dbReference type="Pfam" id="PF03140">
    <property type="entry name" value="DUF247"/>
    <property type="match status" value="1"/>
</dbReference>
<protein>
    <recommendedName>
        <fullName evidence="3">DUF247 domain protein</fullName>
    </recommendedName>
</protein>
<evidence type="ECO:0000313" key="2">
    <source>
        <dbReference type="Proteomes" id="UP000238479"/>
    </source>
</evidence>
<dbReference type="PANTHER" id="PTHR31170:SF17">
    <property type="match status" value="1"/>
</dbReference>
<name>A0A2P6QQ45_ROSCH</name>
<dbReference type="Proteomes" id="UP000238479">
    <property type="component" value="Chromosome 4"/>
</dbReference>
<sequence length="506" mass="59152">MEDDKEINVEALENNISAKLHCDSPVSAKCCIFRVPQVIRRQNPKAYQPDVVTIGPFHDRGSKHFQPMENVKLWYLRNHLLRKNITLKTLIQGINIIEFEKHAREFYAEPLAHLNKNDFIEMMILDGLFIIELFRKLWLSEDISINDPIFNMDCMFQYLCHDILLLENQLPWFVLNSLYILTKETVDCSLKKLLLVIFYSEPQLGLNSNRFIDHNTIFLDTDFDDDPDHDDKILHILDLIRTSSVFKFKDDRFQQSFYGPNTQLKIHPTTTLSDVASDISDSIVNIELEDRVYNNFHPPSYGLKTQFMHPATTLSEAGVVFRMDSGDRKSIMDIEFEDGVFTIPPLVIGELTESLFRNLIAFEQCYHGCSHKITSYVVLMDNLIASQKDMNLLCEKNIITTNWRSAELDTYQFFNKLYKDTSLKEFLYDGLCYQVNEHYQVAQDKKLQRMRRELRTTAQLKRDYLTWNVTSTSLWKVTSLIAASVLLGVTILQTIYAMKQYYYSPR</sequence>
<evidence type="ECO:0000313" key="1">
    <source>
        <dbReference type="EMBL" id="PRQ36302.1"/>
    </source>
</evidence>
<reference evidence="1 2" key="1">
    <citation type="journal article" date="2018" name="Nat. Genet.">
        <title>The Rosa genome provides new insights in the design of modern roses.</title>
        <authorList>
            <person name="Bendahmane M."/>
        </authorList>
    </citation>
    <scope>NUCLEOTIDE SEQUENCE [LARGE SCALE GENOMIC DNA]</scope>
    <source>
        <strain evidence="2">cv. Old Blush</strain>
    </source>
</reference>